<dbReference type="InterPro" id="IPR000792">
    <property type="entry name" value="Tscrpt_reg_LuxR_C"/>
</dbReference>
<accession>A0A841SSD1</accession>
<evidence type="ECO:0000313" key="6">
    <source>
        <dbReference type="Proteomes" id="UP000535838"/>
    </source>
</evidence>
<dbReference type="EMBL" id="JACJVQ010000001">
    <property type="protein sequence ID" value="MBB6632527.1"/>
    <property type="molecule type" value="Genomic_DNA"/>
</dbReference>
<gene>
    <name evidence="5" type="ORF">H7B67_00120</name>
</gene>
<evidence type="ECO:0000256" key="1">
    <source>
        <dbReference type="ARBA" id="ARBA00023015"/>
    </source>
</evidence>
<feature type="domain" description="HTH luxR-type" evidence="4">
    <location>
        <begin position="610"/>
        <end position="675"/>
    </location>
</feature>
<dbReference type="CDD" id="cd06170">
    <property type="entry name" value="LuxR_C_like"/>
    <property type="match status" value="1"/>
</dbReference>
<dbReference type="GO" id="GO:0006355">
    <property type="term" value="P:regulation of DNA-templated transcription"/>
    <property type="evidence" value="ECO:0007669"/>
    <property type="project" value="InterPro"/>
</dbReference>
<evidence type="ECO:0000313" key="5">
    <source>
        <dbReference type="EMBL" id="MBB6632527.1"/>
    </source>
</evidence>
<dbReference type="InterPro" id="IPR027417">
    <property type="entry name" value="P-loop_NTPase"/>
</dbReference>
<protein>
    <submittedName>
        <fullName evidence="5">LuxR family transcriptional regulator</fullName>
    </submittedName>
</protein>
<organism evidence="5 6">
    <name type="scientific">Cohnella thailandensis</name>
    <dbReference type="NCBI Taxonomy" id="557557"/>
    <lineage>
        <taxon>Bacteria</taxon>
        <taxon>Bacillati</taxon>
        <taxon>Bacillota</taxon>
        <taxon>Bacilli</taxon>
        <taxon>Bacillales</taxon>
        <taxon>Paenibacillaceae</taxon>
        <taxon>Cohnella</taxon>
    </lineage>
</organism>
<dbReference type="AlphaFoldDB" id="A0A841SSD1"/>
<dbReference type="SMART" id="SM00421">
    <property type="entry name" value="HTH_LUXR"/>
    <property type="match status" value="1"/>
</dbReference>
<dbReference type="PANTHER" id="PTHR44688">
    <property type="entry name" value="DNA-BINDING TRANSCRIPTIONAL ACTIVATOR DEVR_DOSR"/>
    <property type="match status" value="1"/>
</dbReference>
<dbReference type="SUPFAM" id="SSF46894">
    <property type="entry name" value="C-terminal effector domain of the bipartite response regulators"/>
    <property type="match status" value="1"/>
</dbReference>
<dbReference type="RefSeq" id="WP_185117773.1">
    <property type="nucleotide sequence ID" value="NZ_JACJVQ010000001.1"/>
</dbReference>
<sequence>MGQTFGERIAEMMDAHFVGREFELEYFRQWLANLEERNERILNLFGSTGMGKTYLLGRYARISEELGAVYLSVDIRDAMGRPERLLESLIEQSEEDDRTEDPLLVKCHRLLNGLAEKRRVVLAFDGYEEIGALDHWVRTVFLPGLHENTLVLISGRFPLEGPWKHAPAWKKLIVRLPLQALDYEDIRSYLRRWGIEEETAADSVWLRTLGHPLALSLLTPLPAESPRAAFPPEDKPSGEPLQALLDGWLKEAPSDELRRLLFAASSVHAFHQELLSHVLGEEVPPTRFQSLTDLSFVVRTAAGWQLQELVRETLQRQFRERMPDTSDAYRNRAAEYYKSKLEEGLSSGKDVLREFAEWLRYADNAVLRAHYRHARESRNYTEPLTEENLGEAKEYVRRRLREEKPSKVLCSDPVSGESFRFELGAELGRARLALVPLEELMAAGADSIRLLRSPTGRIVGLFAVIPVCGRTYDWLARAPVSRAYIASLTAEESKRIRESKEDTGIRYVYAMDLAHLEREELRSDLIHALLDPILAGHLLVESPPPHDYFRLGKLSLGFEPLPGAEHSDYGGELAPTYVLDTRREKLRRLLDRLNRGANETPAAIGADEAAPVSSPELTLRERDVAGWLMKGLTNAEIASRLYISEAAVKKHVNSMLSKYGLRNRTELANYFHHNINGGASS</sequence>
<evidence type="ECO:0000259" key="4">
    <source>
        <dbReference type="PROSITE" id="PS50043"/>
    </source>
</evidence>
<dbReference type="Gene3D" id="1.10.10.10">
    <property type="entry name" value="Winged helix-like DNA-binding domain superfamily/Winged helix DNA-binding domain"/>
    <property type="match status" value="1"/>
</dbReference>
<dbReference type="PROSITE" id="PS50043">
    <property type="entry name" value="HTH_LUXR_2"/>
    <property type="match status" value="1"/>
</dbReference>
<reference evidence="5 6" key="1">
    <citation type="submission" date="2020-08" db="EMBL/GenBank/DDBJ databases">
        <title>Cohnella phylogeny.</title>
        <authorList>
            <person name="Dunlap C."/>
        </authorList>
    </citation>
    <scope>NUCLEOTIDE SEQUENCE [LARGE SCALE GENOMIC DNA]</scope>
    <source>
        <strain evidence="5 6">DSM 25241</strain>
    </source>
</reference>
<proteinExistence type="predicted"/>
<name>A0A841SSD1_9BACL</name>
<dbReference type="InterPro" id="IPR036388">
    <property type="entry name" value="WH-like_DNA-bd_sf"/>
</dbReference>
<dbReference type="Pfam" id="PF00196">
    <property type="entry name" value="GerE"/>
    <property type="match status" value="1"/>
</dbReference>
<keyword evidence="2" id="KW-0238">DNA-binding</keyword>
<keyword evidence="3" id="KW-0804">Transcription</keyword>
<dbReference type="SUPFAM" id="SSF52540">
    <property type="entry name" value="P-loop containing nucleoside triphosphate hydrolases"/>
    <property type="match status" value="1"/>
</dbReference>
<evidence type="ECO:0000256" key="3">
    <source>
        <dbReference type="ARBA" id="ARBA00023163"/>
    </source>
</evidence>
<keyword evidence="6" id="KW-1185">Reference proteome</keyword>
<comment type="caution">
    <text evidence="5">The sequence shown here is derived from an EMBL/GenBank/DDBJ whole genome shotgun (WGS) entry which is preliminary data.</text>
</comment>
<dbReference type="PANTHER" id="PTHR44688:SF16">
    <property type="entry name" value="DNA-BINDING TRANSCRIPTIONAL ACTIVATOR DEVR_DOSR"/>
    <property type="match status" value="1"/>
</dbReference>
<dbReference type="InterPro" id="IPR016032">
    <property type="entry name" value="Sig_transdc_resp-reg_C-effctor"/>
</dbReference>
<dbReference type="Gene3D" id="3.40.50.300">
    <property type="entry name" value="P-loop containing nucleotide triphosphate hydrolases"/>
    <property type="match status" value="1"/>
</dbReference>
<keyword evidence="1" id="KW-0805">Transcription regulation</keyword>
<dbReference type="Proteomes" id="UP000535838">
    <property type="component" value="Unassembled WGS sequence"/>
</dbReference>
<dbReference type="PRINTS" id="PR00038">
    <property type="entry name" value="HTHLUXR"/>
</dbReference>
<dbReference type="GO" id="GO:0003677">
    <property type="term" value="F:DNA binding"/>
    <property type="evidence" value="ECO:0007669"/>
    <property type="project" value="UniProtKB-KW"/>
</dbReference>
<evidence type="ECO:0000256" key="2">
    <source>
        <dbReference type="ARBA" id="ARBA00023125"/>
    </source>
</evidence>